<reference evidence="4" key="2">
    <citation type="submission" date="2022-11" db="EMBL/GenBank/DDBJ databases">
        <title>Role of the vibriolysin VemA secreted by the emergent pathogen Vibrio europaeus in the colonization of Manila clam mucus.</title>
        <authorList>
            <person name="Martinez C."/>
            <person name="Rodriguez S."/>
            <person name="Vences A."/>
            <person name="Barja J.L."/>
            <person name="Toranzo A.E."/>
            <person name="Dubert J."/>
        </authorList>
    </citation>
    <scope>NUCLEOTIDE SEQUENCE</scope>
    <source>
        <strain evidence="4">3454</strain>
    </source>
</reference>
<feature type="domain" description="Tyr recombinase" evidence="3">
    <location>
        <begin position="179"/>
        <end position="368"/>
    </location>
</feature>
<proteinExistence type="predicted"/>
<dbReference type="Gene3D" id="1.10.443.10">
    <property type="entry name" value="Intergrase catalytic core"/>
    <property type="match status" value="1"/>
</dbReference>
<evidence type="ECO:0000313" key="6">
    <source>
        <dbReference type="Proteomes" id="UP000094761"/>
    </source>
</evidence>
<dbReference type="EMBL" id="JAPFIT010000031">
    <property type="protein sequence ID" value="MDC5742967.1"/>
    <property type="molecule type" value="Genomic_DNA"/>
</dbReference>
<comment type="caution">
    <text evidence="5">The sequence shown here is derived from an EMBL/GenBank/DDBJ whole genome shotgun (WGS) entry which is preliminary data.</text>
</comment>
<dbReference type="PROSITE" id="PS51898">
    <property type="entry name" value="TYR_RECOMBINASE"/>
    <property type="match status" value="1"/>
</dbReference>
<accession>A0A178JET4</accession>
<evidence type="ECO:0000313" key="7">
    <source>
        <dbReference type="Proteomes" id="UP001150001"/>
    </source>
</evidence>
<dbReference type="AlphaFoldDB" id="A0A178JET4"/>
<dbReference type="InterPro" id="IPR050090">
    <property type="entry name" value="Tyrosine_recombinase_XerCD"/>
</dbReference>
<dbReference type="GO" id="GO:0015074">
    <property type="term" value="P:DNA integration"/>
    <property type="evidence" value="ECO:0007669"/>
    <property type="project" value="UniProtKB-KW"/>
</dbReference>
<reference evidence="5 6" key="1">
    <citation type="submission" date="2016-03" db="EMBL/GenBank/DDBJ databases">
        <title>Draft genome sequence of the Vibrio tubiashii subs. europaeus.</title>
        <authorList>
            <person name="Spinard E."/>
            <person name="Dubert J."/>
            <person name="Nelson D.R."/>
            <person name="Barja J.L."/>
        </authorList>
    </citation>
    <scope>NUCLEOTIDE SEQUENCE [LARGE SCALE GENOMIC DNA]</scope>
    <source>
        <strain evidence="6">PP-638</strain>
        <strain evidence="5">PP2-638</strain>
    </source>
</reference>
<dbReference type="GeneID" id="78074534"/>
<dbReference type="InterPro" id="IPR013762">
    <property type="entry name" value="Integrase-like_cat_sf"/>
</dbReference>
<dbReference type="SUPFAM" id="SSF56349">
    <property type="entry name" value="DNA breaking-rejoining enzymes"/>
    <property type="match status" value="1"/>
</dbReference>
<dbReference type="Proteomes" id="UP001150001">
    <property type="component" value="Unassembled WGS sequence"/>
</dbReference>
<evidence type="ECO:0000313" key="5">
    <source>
        <dbReference type="EMBL" id="OAM99998.1"/>
    </source>
</evidence>
<dbReference type="PANTHER" id="PTHR30349">
    <property type="entry name" value="PHAGE INTEGRASE-RELATED"/>
    <property type="match status" value="1"/>
</dbReference>
<dbReference type="EMBL" id="LUAX01000001">
    <property type="protein sequence ID" value="OAM99998.1"/>
    <property type="molecule type" value="Genomic_DNA"/>
</dbReference>
<dbReference type="GO" id="GO:0006310">
    <property type="term" value="P:DNA recombination"/>
    <property type="evidence" value="ECO:0007669"/>
    <property type="project" value="UniProtKB-KW"/>
</dbReference>
<evidence type="ECO:0000256" key="2">
    <source>
        <dbReference type="ARBA" id="ARBA00023172"/>
    </source>
</evidence>
<evidence type="ECO:0000313" key="4">
    <source>
        <dbReference type="EMBL" id="MDC5742967.1"/>
    </source>
</evidence>
<name>A0A178JET4_9VIBR</name>
<keyword evidence="1" id="KW-0229">DNA integration</keyword>
<dbReference type="PANTHER" id="PTHR30349:SF64">
    <property type="entry name" value="PROPHAGE INTEGRASE INTD-RELATED"/>
    <property type="match status" value="1"/>
</dbReference>
<dbReference type="InterPro" id="IPR002104">
    <property type="entry name" value="Integrase_catalytic"/>
</dbReference>
<keyword evidence="7" id="KW-1185">Reference proteome</keyword>
<evidence type="ECO:0000256" key="1">
    <source>
        <dbReference type="ARBA" id="ARBA00022908"/>
    </source>
</evidence>
<dbReference type="Proteomes" id="UP000094761">
    <property type="component" value="Unassembled WGS sequence"/>
</dbReference>
<sequence>MQAPLYRKANYLVLSNTGIYTFRWNLRTDNKHYQPKLSLKTRNYLEAMKQASVLAIQISSLHNPTIEDIRAIYSDFSGKQKKQSTLLKGIDITNYLSDLSVKSQAEYRNCWVSFVSSLSPSSTLESIRQAHIEQWKETQTCSLTTMKKKLRLISSCFSKLGQKVDQDWFKLKVEKKPVRPKRALSDTELKQLLQATSKFKDDKENWKYYLPRIVAMTGCRLNEIAQLRVGDIELGDAPTLSINDNQPDKKLKNASSNRLLPLTDSLKQLFEALTKGKGKEALLFDLPYSEQNGYVNKPSKFFSALFKKSGVSGVSFHSLRHYAVTKLFNSGVREELIGSLMGHVIGKTTSGKVYMNGFSYQQRLSAFEYLEENSES</sequence>
<dbReference type="RefSeq" id="WP_069665960.1">
    <property type="nucleotide sequence ID" value="NZ_JAPFIM010000008.1"/>
</dbReference>
<keyword evidence="2" id="KW-0233">DNA recombination</keyword>
<evidence type="ECO:0000259" key="3">
    <source>
        <dbReference type="PROSITE" id="PS51898"/>
    </source>
</evidence>
<dbReference type="GO" id="GO:0003677">
    <property type="term" value="F:DNA binding"/>
    <property type="evidence" value="ECO:0007669"/>
    <property type="project" value="InterPro"/>
</dbReference>
<dbReference type="OrthoDB" id="9784724at2"/>
<dbReference type="InterPro" id="IPR011010">
    <property type="entry name" value="DNA_brk_join_enz"/>
</dbReference>
<protein>
    <submittedName>
        <fullName evidence="4 5">Recombinase</fullName>
    </submittedName>
</protein>
<organism evidence="5 6">
    <name type="scientific">Vibrio europaeus</name>
    <dbReference type="NCBI Taxonomy" id="300876"/>
    <lineage>
        <taxon>Bacteria</taxon>
        <taxon>Pseudomonadati</taxon>
        <taxon>Pseudomonadota</taxon>
        <taxon>Gammaproteobacteria</taxon>
        <taxon>Vibrionales</taxon>
        <taxon>Vibrionaceae</taxon>
        <taxon>Vibrio</taxon>
        <taxon>Vibrio oreintalis group</taxon>
    </lineage>
</organism>
<gene>
    <name evidence="5" type="ORF">AZ468_02430</name>
    <name evidence="4" type="ORF">OPW20_23190</name>
</gene>
<dbReference type="Pfam" id="PF00589">
    <property type="entry name" value="Phage_integrase"/>
    <property type="match status" value="1"/>
</dbReference>